<accession>R4YZ37</accession>
<keyword evidence="3" id="KW-1185">Reference proteome</keyword>
<dbReference type="HOGENOM" id="CLU_013985_1_2_11"/>
<dbReference type="InterPro" id="IPR016181">
    <property type="entry name" value="Acyl_CoA_acyltransferase"/>
</dbReference>
<dbReference type="OrthoDB" id="9795199at2"/>
<feature type="domain" description="N-acetyltransferase" evidence="1">
    <location>
        <begin position="33"/>
        <end position="187"/>
    </location>
</feature>
<dbReference type="SUPFAM" id="SSF55729">
    <property type="entry name" value="Acyl-CoA N-acyltransferases (Nat)"/>
    <property type="match status" value="1"/>
</dbReference>
<dbReference type="GO" id="GO:0008999">
    <property type="term" value="F:protein-N-terminal-alanine acetyltransferase activity"/>
    <property type="evidence" value="ECO:0007669"/>
    <property type="project" value="TreeGrafter"/>
</dbReference>
<dbReference type="RefSeq" id="WP_012227121.1">
    <property type="nucleotide sequence ID" value="NZ_HG422565.1"/>
</dbReference>
<evidence type="ECO:0000259" key="1">
    <source>
        <dbReference type="PROSITE" id="PS51186"/>
    </source>
</evidence>
<evidence type="ECO:0000313" key="2">
    <source>
        <dbReference type="EMBL" id="CCM63864.1"/>
    </source>
</evidence>
<dbReference type="PROSITE" id="PS51186">
    <property type="entry name" value="GNAT"/>
    <property type="match status" value="1"/>
</dbReference>
<comment type="caution">
    <text evidence="2">The sequence shown here is derived from an EMBL/GenBank/DDBJ whole genome shotgun (WGS) entry which is preliminary data.</text>
</comment>
<proteinExistence type="predicted"/>
<dbReference type="STRING" id="1229780.BN381_300011"/>
<dbReference type="Proteomes" id="UP000018291">
    <property type="component" value="Unassembled WGS sequence"/>
</dbReference>
<name>R4YZ37_9ACTN</name>
<organism evidence="2 3">
    <name type="scientific">Candidatus Neomicrothrix parvicella RN1</name>
    <dbReference type="NCBI Taxonomy" id="1229780"/>
    <lineage>
        <taxon>Bacteria</taxon>
        <taxon>Bacillati</taxon>
        <taxon>Actinomycetota</taxon>
        <taxon>Acidimicrobiia</taxon>
        <taxon>Acidimicrobiales</taxon>
        <taxon>Microthrixaceae</taxon>
        <taxon>Candidatus Neomicrothrix</taxon>
    </lineage>
</organism>
<dbReference type="InterPro" id="IPR051908">
    <property type="entry name" value="Ribosomal_N-acetyltransferase"/>
</dbReference>
<dbReference type="eggNOG" id="COG1670">
    <property type="taxonomic scope" value="Bacteria"/>
</dbReference>
<protein>
    <submittedName>
        <fullName evidence="2">Putative acetyltransferase</fullName>
    </submittedName>
</protein>
<dbReference type="InterPro" id="IPR000182">
    <property type="entry name" value="GNAT_dom"/>
</dbReference>
<dbReference type="PANTHER" id="PTHR43441">
    <property type="entry name" value="RIBOSOMAL-PROTEIN-SERINE ACETYLTRANSFERASE"/>
    <property type="match status" value="1"/>
</dbReference>
<dbReference type="EMBL" id="CANL01000024">
    <property type="protein sequence ID" value="CCM63864.1"/>
    <property type="molecule type" value="Genomic_DNA"/>
</dbReference>
<sequence>MPTNEFHQPIGPSLVGWSPPPVPPATELAGRTVRLAPMHPPTDAPRLFDAFTDAPDSLWTYLAFGPCVDEHALEQALAALCDSPERRPFTVVVDDLPVGFLAYIRIAAEHGVLEIGSLAFSPALQRTTAATETVSLLIANAFDQGYRRVEWKCDDLNAPSRAAALRFGFRYEGTFRNAITYKGRSRDTAWFSITDDEWPALRAAHDAWLAPDNFDADGRQLTRLNAPCRD</sequence>
<evidence type="ECO:0000313" key="3">
    <source>
        <dbReference type="Proteomes" id="UP000018291"/>
    </source>
</evidence>
<dbReference type="Pfam" id="PF13302">
    <property type="entry name" value="Acetyltransf_3"/>
    <property type="match status" value="1"/>
</dbReference>
<dbReference type="PANTHER" id="PTHR43441:SF2">
    <property type="entry name" value="FAMILY ACETYLTRANSFERASE, PUTATIVE (AFU_ORTHOLOGUE AFUA_7G00850)-RELATED"/>
    <property type="match status" value="1"/>
</dbReference>
<dbReference type="Gene3D" id="3.40.630.30">
    <property type="match status" value="1"/>
</dbReference>
<reference evidence="2 3" key="1">
    <citation type="journal article" date="2013" name="ISME J.">
        <title>Metabolic model for the filamentous 'Candidatus Microthrix parvicella' based on genomic and metagenomic analyses.</title>
        <authorList>
            <person name="Jon McIlroy S."/>
            <person name="Kristiansen R."/>
            <person name="Albertsen M."/>
            <person name="Michael Karst S."/>
            <person name="Rossetti S."/>
            <person name="Lund Nielsen J."/>
            <person name="Tandoi V."/>
            <person name="James Seviour R."/>
            <person name="Nielsen P.H."/>
        </authorList>
    </citation>
    <scope>NUCLEOTIDE SEQUENCE [LARGE SCALE GENOMIC DNA]</scope>
    <source>
        <strain evidence="2 3">RN1</strain>
    </source>
</reference>
<dbReference type="GO" id="GO:1990189">
    <property type="term" value="F:protein N-terminal-serine acetyltransferase activity"/>
    <property type="evidence" value="ECO:0007669"/>
    <property type="project" value="TreeGrafter"/>
</dbReference>
<gene>
    <name evidence="2" type="ORF">BN381_300011</name>
</gene>
<dbReference type="AlphaFoldDB" id="R4YZ37"/>
<keyword evidence="2" id="KW-0808">Transferase</keyword>